<sequence length="231" mass="24979">MVDRINLAQKAFNGFEDPRTKNKMSAAQALKKGWLYYEAGQRFLEVQYLTGGLIEPEVTGRVPLDVAVNKGTLDARTAQKLRDVSGYSKYLTCPKTKLKISYKDAMDRSMIEEGSGLRLLEASSQSSKGLYSPYSVSGSGSASGSRPDSRTGSRSGSRRGSFDATGSGFSTNFSPSSFSSTSYGRRYNAGLQSGLSMDELAQALTSLAMGRNCSSEERIFTTIQPNYSPVA</sequence>
<dbReference type="PANTHER" id="PTHR23169">
    <property type="entry name" value="ENVOPLAKIN"/>
    <property type="match status" value="1"/>
</dbReference>
<dbReference type="GO" id="GO:0005925">
    <property type="term" value="C:focal adhesion"/>
    <property type="evidence" value="ECO:0007669"/>
    <property type="project" value="TreeGrafter"/>
</dbReference>
<accession>A0A060W9M1</accession>
<organism evidence="5 6">
    <name type="scientific">Oncorhynchus mykiss</name>
    <name type="common">Rainbow trout</name>
    <name type="synonym">Salmo gairdneri</name>
    <dbReference type="NCBI Taxonomy" id="8022"/>
    <lineage>
        <taxon>Eukaryota</taxon>
        <taxon>Metazoa</taxon>
        <taxon>Chordata</taxon>
        <taxon>Craniata</taxon>
        <taxon>Vertebrata</taxon>
        <taxon>Euteleostomi</taxon>
        <taxon>Actinopterygii</taxon>
        <taxon>Neopterygii</taxon>
        <taxon>Teleostei</taxon>
        <taxon>Protacanthopterygii</taxon>
        <taxon>Salmoniformes</taxon>
        <taxon>Salmonidae</taxon>
        <taxon>Salmoninae</taxon>
        <taxon>Oncorhynchus</taxon>
    </lineage>
</organism>
<feature type="region of interest" description="Disordered" evidence="4">
    <location>
        <begin position="128"/>
        <end position="168"/>
    </location>
</feature>
<dbReference type="FunFam" id="3.90.1290.10:FF:000002">
    <property type="entry name" value="Plectin a"/>
    <property type="match status" value="1"/>
</dbReference>
<reference evidence="5" key="1">
    <citation type="journal article" date="2014" name="Nat. Commun.">
        <title>The rainbow trout genome provides novel insights into evolution after whole-genome duplication in vertebrates.</title>
        <authorList>
            <person name="Berthelot C."/>
            <person name="Brunet F."/>
            <person name="Chalopin D."/>
            <person name="Juanchich A."/>
            <person name="Bernard M."/>
            <person name="Noel B."/>
            <person name="Bento P."/>
            <person name="Da Silva C."/>
            <person name="Labadie K."/>
            <person name="Alberti A."/>
            <person name="Aury J.M."/>
            <person name="Louis A."/>
            <person name="Dehais P."/>
            <person name="Bardou P."/>
            <person name="Montfort J."/>
            <person name="Klopp C."/>
            <person name="Cabau C."/>
            <person name="Gaspin C."/>
            <person name="Thorgaard G.H."/>
            <person name="Boussaha M."/>
            <person name="Quillet E."/>
            <person name="Guyomard R."/>
            <person name="Galiana D."/>
            <person name="Bobe J."/>
            <person name="Volff J.N."/>
            <person name="Genet C."/>
            <person name="Wincker P."/>
            <person name="Jaillon O."/>
            <person name="Roest Crollius H."/>
            <person name="Guiguen Y."/>
        </authorList>
    </citation>
    <scope>NUCLEOTIDE SEQUENCE [LARGE SCALE GENOMIC DNA]</scope>
</reference>
<dbReference type="GO" id="GO:0031581">
    <property type="term" value="P:hemidesmosome assembly"/>
    <property type="evidence" value="ECO:0007669"/>
    <property type="project" value="TreeGrafter"/>
</dbReference>
<dbReference type="SMART" id="SM00250">
    <property type="entry name" value="PLEC"/>
    <property type="match status" value="3"/>
</dbReference>
<dbReference type="STRING" id="8022.A0A060W9M1"/>
<dbReference type="GO" id="GO:0045104">
    <property type="term" value="P:intermediate filament cytoskeleton organization"/>
    <property type="evidence" value="ECO:0007669"/>
    <property type="project" value="InterPro"/>
</dbReference>
<dbReference type="GO" id="GO:0008307">
    <property type="term" value="F:structural constituent of muscle"/>
    <property type="evidence" value="ECO:0007669"/>
    <property type="project" value="TreeGrafter"/>
</dbReference>
<evidence type="ECO:0000256" key="3">
    <source>
        <dbReference type="ARBA" id="ARBA00022737"/>
    </source>
</evidence>
<dbReference type="GO" id="GO:0005882">
    <property type="term" value="C:intermediate filament"/>
    <property type="evidence" value="ECO:0007669"/>
    <property type="project" value="TreeGrafter"/>
</dbReference>
<dbReference type="AlphaFoldDB" id="A0A060W9M1"/>
<evidence type="ECO:0000256" key="4">
    <source>
        <dbReference type="SAM" id="MobiDB-lite"/>
    </source>
</evidence>
<evidence type="ECO:0000313" key="5">
    <source>
        <dbReference type="EMBL" id="CDQ63711.1"/>
    </source>
</evidence>
<protein>
    <submittedName>
        <fullName evidence="5">Uncharacterized protein</fullName>
    </submittedName>
</protein>
<dbReference type="Proteomes" id="UP000193380">
    <property type="component" value="Unassembled WGS sequence"/>
</dbReference>
<keyword evidence="2" id="KW-0597">Phosphoprotein</keyword>
<dbReference type="GO" id="GO:0005200">
    <property type="term" value="F:structural constituent of cytoskeleton"/>
    <property type="evidence" value="ECO:0007669"/>
    <property type="project" value="TreeGrafter"/>
</dbReference>
<dbReference type="GO" id="GO:0030057">
    <property type="term" value="C:desmosome"/>
    <property type="evidence" value="ECO:0007669"/>
    <property type="project" value="UniProtKB-SubCell"/>
</dbReference>
<dbReference type="InterPro" id="IPR035915">
    <property type="entry name" value="Plakin_repeat_sf"/>
</dbReference>
<dbReference type="GO" id="GO:0030506">
    <property type="term" value="F:ankyrin binding"/>
    <property type="evidence" value="ECO:0007669"/>
    <property type="project" value="TreeGrafter"/>
</dbReference>
<dbReference type="EMBL" id="FR904447">
    <property type="protein sequence ID" value="CDQ63711.1"/>
    <property type="molecule type" value="Genomic_DNA"/>
</dbReference>
<feature type="compositionally biased region" description="Low complexity" evidence="4">
    <location>
        <begin position="129"/>
        <end position="168"/>
    </location>
</feature>
<evidence type="ECO:0000313" key="6">
    <source>
        <dbReference type="Proteomes" id="UP000193380"/>
    </source>
</evidence>
<keyword evidence="3" id="KW-0677">Repeat</keyword>
<dbReference type="InterPro" id="IPR001101">
    <property type="entry name" value="Plectin_repeat"/>
</dbReference>
<dbReference type="GO" id="GO:0042383">
    <property type="term" value="C:sarcolemma"/>
    <property type="evidence" value="ECO:0007669"/>
    <property type="project" value="TreeGrafter"/>
</dbReference>
<dbReference type="GO" id="GO:0045296">
    <property type="term" value="F:cadherin binding"/>
    <property type="evidence" value="ECO:0007669"/>
    <property type="project" value="TreeGrafter"/>
</dbReference>
<evidence type="ECO:0000256" key="2">
    <source>
        <dbReference type="ARBA" id="ARBA00022553"/>
    </source>
</evidence>
<evidence type="ECO:0000256" key="1">
    <source>
        <dbReference type="ARBA" id="ARBA00004568"/>
    </source>
</evidence>
<dbReference type="GO" id="GO:0048471">
    <property type="term" value="C:perinuclear region of cytoplasm"/>
    <property type="evidence" value="ECO:0007669"/>
    <property type="project" value="TreeGrafter"/>
</dbReference>
<dbReference type="Gene3D" id="3.90.1290.10">
    <property type="entry name" value="Plakin repeat"/>
    <property type="match status" value="1"/>
</dbReference>
<proteinExistence type="predicted"/>
<dbReference type="GO" id="GO:0042060">
    <property type="term" value="P:wound healing"/>
    <property type="evidence" value="ECO:0007669"/>
    <property type="project" value="TreeGrafter"/>
</dbReference>
<gene>
    <name evidence="5" type="ORF">GSONMT00069734001</name>
</gene>
<comment type="subcellular location">
    <subcellularLocation>
        <location evidence="1">Cell junction</location>
        <location evidence="1">Desmosome</location>
    </subcellularLocation>
</comment>
<dbReference type="PANTHER" id="PTHR23169:SF32">
    <property type="entry name" value="PLECTIN ISOFORM X1"/>
    <property type="match status" value="1"/>
</dbReference>
<dbReference type="PaxDb" id="8022-A0A060W9M1"/>
<dbReference type="SUPFAM" id="SSF75399">
    <property type="entry name" value="Plakin repeat"/>
    <property type="match status" value="1"/>
</dbReference>
<dbReference type="InterPro" id="IPR043197">
    <property type="entry name" value="Plakin"/>
</dbReference>
<dbReference type="GO" id="GO:0030056">
    <property type="term" value="C:hemidesmosome"/>
    <property type="evidence" value="ECO:0007669"/>
    <property type="project" value="TreeGrafter"/>
</dbReference>
<dbReference type="Pfam" id="PF00681">
    <property type="entry name" value="Plectin"/>
    <property type="match status" value="1"/>
</dbReference>
<name>A0A060W9M1_ONCMY</name>
<reference evidence="5" key="2">
    <citation type="submission" date="2014-03" db="EMBL/GenBank/DDBJ databases">
        <authorList>
            <person name="Genoscope - CEA"/>
        </authorList>
    </citation>
    <scope>NUCLEOTIDE SEQUENCE</scope>
</reference>